<keyword evidence="1" id="KW-1133">Transmembrane helix</keyword>
<dbReference type="Proteomes" id="UP000239685">
    <property type="component" value="Unassembled WGS sequence"/>
</dbReference>
<evidence type="ECO:0000313" key="2">
    <source>
        <dbReference type="EMBL" id="PPB72466.1"/>
    </source>
</evidence>
<evidence type="ECO:0000313" key="3">
    <source>
        <dbReference type="Proteomes" id="UP000239685"/>
    </source>
</evidence>
<feature type="transmembrane region" description="Helical" evidence="1">
    <location>
        <begin position="116"/>
        <end position="136"/>
    </location>
</feature>
<evidence type="ECO:0000256" key="1">
    <source>
        <dbReference type="SAM" id="Phobius"/>
    </source>
</evidence>
<dbReference type="AlphaFoldDB" id="A0A855N878"/>
<name>A0A855N878_CAMHY</name>
<organism evidence="2 3">
    <name type="scientific">Campylobacter hyointestinalis subsp. hyointestinalis</name>
    <dbReference type="NCBI Taxonomy" id="91352"/>
    <lineage>
        <taxon>Bacteria</taxon>
        <taxon>Pseudomonadati</taxon>
        <taxon>Campylobacterota</taxon>
        <taxon>Epsilonproteobacteria</taxon>
        <taxon>Campylobacterales</taxon>
        <taxon>Campylobacteraceae</taxon>
        <taxon>Campylobacter</taxon>
    </lineage>
</organism>
<gene>
    <name evidence="2" type="ORF">CDQ78_02600</name>
</gene>
<keyword evidence="1" id="KW-0472">Membrane</keyword>
<accession>A0A855N878</accession>
<proteinExistence type="predicted"/>
<comment type="caution">
    <text evidence="2">The sequence shown here is derived from an EMBL/GenBank/DDBJ whole genome shotgun (WGS) entry which is preliminary data.</text>
</comment>
<sequence>MKFVLIAFLCVVFGFAHGVSYAVNTGKAIIISANFTKNTPVAYGKIDIYEGDSAIALLHAQTDAYGKFAFLPPKSGVYRVELTAFSDHGEHKSEFSVTVNDDFSVEKYDELAYIKYQGILSAIGLLLGIFGILVLIKSRKSQKTI</sequence>
<reference evidence="2 3" key="1">
    <citation type="submission" date="2017-06" db="EMBL/GenBank/DDBJ databases">
        <title>Updating the genomic taxonomy and epidemiology of Campylobacter hyointestinalis; discovery in New Zealand farmed ruminants.</title>
        <authorList>
            <person name="Wilkinson D.A."/>
            <person name="Fayaz A."/>
            <person name="Biggs P.J."/>
            <person name="Midwinter A.C."/>
        </authorList>
    </citation>
    <scope>NUCLEOTIDE SEQUENCE [LARGE SCALE GENOMIC DNA]</scope>
    <source>
        <strain evidence="2 3">S1614a</strain>
    </source>
</reference>
<keyword evidence="1" id="KW-0812">Transmembrane</keyword>
<dbReference type="EMBL" id="NIQP01000002">
    <property type="protein sequence ID" value="PPB72466.1"/>
    <property type="molecule type" value="Genomic_DNA"/>
</dbReference>
<protein>
    <submittedName>
        <fullName evidence="2">Uncharacterized protein</fullName>
    </submittedName>
</protein>
<dbReference type="RefSeq" id="WP_034961945.1">
    <property type="nucleotide sequence ID" value="NZ_CBCRTP010000005.1"/>
</dbReference>